<feature type="region of interest" description="Disordered" evidence="4">
    <location>
        <begin position="1"/>
        <end position="56"/>
    </location>
</feature>
<feature type="compositionally biased region" description="Polar residues" evidence="4">
    <location>
        <begin position="983"/>
        <end position="1003"/>
    </location>
</feature>
<feature type="region of interest" description="Disordered" evidence="4">
    <location>
        <begin position="446"/>
        <end position="481"/>
    </location>
</feature>
<feature type="compositionally biased region" description="Low complexity" evidence="4">
    <location>
        <begin position="663"/>
        <end position="674"/>
    </location>
</feature>
<feature type="compositionally biased region" description="Low complexity" evidence="4">
    <location>
        <begin position="617"/>
        <end position="628"/>
    </location>
</feature>
<keyword evidence="3" id="KW-0597">Phosphoprotein</keyword>
<evidence type="ECO:0000256" key="3">
    <source>
        <dbReference type="ARBA" id="ARBA00022553"/>
    </source>
</evidence>
<dbReference type="EMBL" id="OC854924">
    <property type="protein sequence ID" value="CAD7620783.1"/>
    <property type="molecule type" value="Genomic_DNA"/>
</dbReference>
<dbReference type="OrthoDB" id="5918007at2759"/>
<dbReference type="Gene3D" id="1.10.8.10">
    <property type="entry name" value="DNA helicase RuvA subunit, C-terminal domain"/>
    <property type="match status" value="1"/>
</dbReference>
<feature type="compositionally biased region" description="Low complexity" evidence="4">
    <location>
        <begin position="450"/>
        <end position="461"/>
    </location>
</feature>
<feature type="compositionally biased region" description="Basic and acidic residues" evidence="4">
    <location>
        <begin position="198"/>
        <end position="213"/>
    </location>
</feature>
<feature type="compositionally biased region" description="Basic and acidic residues" evidence="4">
    <location>
        <begin position="145"/>
        <end position="166"/>
    </location>
</feature>
<dbReference type="InterPro" id="IPR051833">
    <property type="entry name" value="TC-DDR_regulator"/>
</dbReference>
<evidence type="ECO:0000256" key="2">
    <source>
        <dbReference type="ARBA" id="ARBA00022490"/>
    </source>
</evidence>
<feature type="compositionally biased region" description="Low complexity" evidence="4">
    <location>
        <begin position="527"/>
        <end position="540"/>
    </location>
</feature>
<feature type="region of interest" description="Disordered" evidence="4">
    <location>
        <begin position="124"/>
        <end position="297"/>
    </location>
</feature>
<dbReference type="GO" id="GO:0005634">
    <property type="term" value="C:nucleus"/>
    <property type="evidence" value="ECO:0007669"/>
    <property type="project" value="TreeGrafter"/>
</dbReference>
<sequence>MTSVIASVGTGLQRRPNKDKRSQPNKSGSVANHSSANESNQNNHISDKIKADSKLQPTAEQIRIANLMNDKMDDNDLKAKIDQIIELTGSSRDDAVVALHDCDNDTAKAIDMILELEGDSLDSQWRSTGKKKKPPKSASNANTDENLKPDSNRDSNRGDQNRDGKHLSSKPNSRLQSRGGGPPRLQRAALANRGGQRKPREQNKTNVSEKSDNTEDAVFKPLDPMAPPSRRGDRRGRGRGGSSRGNRGAFSGGAGRGTSQRIFQNRGIQSNDGFPNSIDTWTNSTADQNNSKATLSTDCNTMTVGNWSDIATNEDWSEEDWEPNHMETKVFTPSTKISEKEEMEVRDHPSNQTSGLSQFMSKPTVDANQSMSSLLSSNVSRNPNVAAGQTLLHQIQQSNAAQNPALNQYSLSYNKQATESIKSLVGLNSGANFSANNADLLSNSDRDLDSLSSSQPSGLSNKTSRIKQTRPSKIPESAVEMPSNDTIAALGVHFGTLEFGSDQFSLGTDFSDTVSHVNKAKKADANSLPQSSMLSQSSESTYRPSTTSSIKDSNKGVSPIISNPVLGGHQSMASDSLLDRSNKSSVGQFAHKVLERNNKSDYSSVPSQQNVNSADITSNYKNTYSSDTSYNYSTTTPSSYSYSNSQSVYGNPVVGNYSTNFSGTNIGNTSNSSNQKLRDMDSGSQQKQYDVSNNSVGSLGLNSTVTTNVLKNTLSATGKGVHNVPPGVATPVLSTPYIVQNPGVPIYPMGIPYDLQFQTTARDHNFGPYTQQDVKYGRGSDNEVIPASTSQTGVSQTHNQTFVNTFPPGYGFYLAPGINMMPQSIYPTAGPLYPVPQPQNTGSAGSAFPKANTTYGSHSYNSGYDSISAQTQDYVKQSYPQSVQQHNKGITGSNTSDLTSGNTSIYSKNHSQIKSYDKQGFQTQTPAFNLSAGNQSAGNISSSYGGAYVLPHSQQAMSLHTMSSLQTDVSQNSGSGVSGQRSLSQSHKNSNTGANSYNKYSWS</sequence>
<dbReference type="InterPro" id="IPR022166">
    <property type="entry name" value="UBAP2/Lig"/>
</dbReference>
<feature type="compositionally biased region" description="Polar residues" evidence="4">
    <location>
        <begin position="24"/>
        <end position="44"/>
    </location>
</feature>
<evidence type="ECO:0000313" key="5">
    <source>
        <dbReference type="EMBL" id="CAD7620783.1"/>
    </source>
</evidence>
<dbReference type="AlphaFoldDB" id="A0A7R9KFG5"/>
<proteinExistence type="predicted"/>
<protein>
    <submittedName>
        <fullName evidence="5">Uncharacterized protein</fullName>
    </submittedName>
</protein>
<feature type="region of interest" description="Disordered" evidence="4">
    <location>
        <begin position="521"/>
        <end position="572"/>
    </location>
</feature>
<name>A0A7R9KFG5_9ACAR</name>
<keyword evidence="6" id="KW-1185">Reference proteome</keyword>
<dbReference type="EMBL" id="CAJPIZ010000349">
    <property type="protein sequence ID" value="CAG2101213.1"/>
    <property type="molecule type" value="Genomic_DNA"/>
</dbReference>
<dbReference type="Proteomes" id="UP000759131">
    <property type="component" value="Unassembled WGS sequence"/>
</dbReference>
<reference evidence="5" key="1">
    <citation type="submission" date="2020-11" db="EMBL/GenBank/DDBJ databases">
        <authorList>
            <person name="Tran Van P."/>
        </authorList>
    </citation>
    <scope>NUCLEOTIDE SEQUENCE</scope>
</reference>
<dbReference type="SUPFAM" id="SSF46934">
    <property type="entry name" value="UBA-like"/>
    <property type="match status" value="1"/>
</dbReference>
<comment type="subcellular location">
    <subcellularLocation>
        <location evidence="1">Cytoplasm</location>
    </subcellularLocation>
</comment>
<evidence type="ECO:0000256" key="4">
    <source>
        <dbReference type="SAM" id="MobiDB-lite"/>
    </source>
</evidence>
<accession>A0A7R9KFG5</accession>
<gene>
    <name evidence="5" type="ORF">OSB1V03_LOCUS1264</name>
</gene>
<feature type="compositionally biased region" description="Polar residues" evidence="4">
    <location>
        <begin position="541"/>
        <end position="551"/>
    </location>
</feature>
<keyword evidence="2" id="KW-0963">Cytoplasm</keyword>
<feature type="compositionally biased region" description="Polar residues" evidence="4">
    <location>
        <begin position="258"/>
        <end position="297"/>
    </location>
</feature>
<feature type="region of interest" description="Disordered" evidence="4">
    <location>
        <begin position="961"/>
        <end position="1003"/>
    </location>
</feature>
<dbReference type="PANTHER" id="PTHR16308">
    <property type="entry name" value="UBIQUITIN ASSOCIATED PROTEIN 2-LIKE/LINGERER"/>
    <property type="match status" value="1"/>
</dbReference>
<feature type="region of interest" description="Disordered" evidence="4">
    <location>
        <begin position="597"/>
        <end position="628"/>
    </location>
</feature>
<dbReference type="InterPro" id="IPR009060">
    <property type="entry name" value="UBA-like_sf"/>
</dbReference>
<feature type="compositionally biased region" description="Polar residues" evidence="4">
    <location>
        <begin position="600"/>
        <end position="616"/>
    </location>
</feature>
<feature type="region of interest" description="Disordered" evidence="4">
    <location>
        <begin position="663"/>
        <end position="695"/>
    </location>
</feature>
<dbReference type="CDD" id="cd14277">
    <property type="entry name" value="UBA_UBP2_like"/>
    <property type="match status" value="1"/>
</dbReference>
<organism evidence="5">
    <name type="scientific">Medioppia subpectinata</name>
    <dbReference type="NCBI Taxonomy" id="1979941"/>
    <lineage>
        <taxon>Eukaryota</taxon>
        <taxon>Metazoa</taxon>
        <taxon>Ecdysozoa</taxon>
        <taxon>Arthropoda</taxon>
        <taxon>Chelicerata</taxon>
        <taxon>Arachnida</taxon>
        <taxon>Acari</taxon>
        <taxon>Acariformes</taxon>
        <taxon>Sarcoptiformes</taxon>
        <taxon>Oribatida</taxon>
        <taxon>Brachypylina</taxon>
        <taxon>Oppioidea</taxon>
        <taxon>Oppiidae</taxon>
        <taxon>Medioppia</taxon>
    </lineage>
</organism>
<dbReference type="Pfam" id="PF12478">
    <property type="entry name" value="UBAP2-Lig"/>
    <property type="match status" value="1"/>
</dbReference>
<feature type="compositionally biased region" description="Low complexity" evidence="4">
    <location>
        <begin position="969"/>
        <end position="982"/>
    </location>
</feature>
<dbReference type="GO" id="GO:0005737">
    <property type="term" value="C:cytoplasm"/>
    <property type="evidence" value="ECO:0007669"/>
    <property type="project" value="UniProtKB-SubCell"/>
</dbReference>
<dbReference type="PANTHER" id="PTHR16308:SF13">
    <property type="entry name" value="PROTEIN LINGERER"/>
    <property type="match status" value="1"/>
</dbReference>
<evidence type="ECO:0000313" key="6">
    <source>
        <dbReference type="Proteomes" id="UP000759131"/>
    </source>
</evidence>
<evidence type="ECO:0000256" key="1">
    <source>
        <dbReference type="ARBA" id="ARBA00004496"/>
    </source>
</evidence>